<name>A0AAX2QNZ6_9HYPH</name>
<organism evidence="2 3">
    <name type="scientific">Rhizobium laguerreae</name>
    <dbReference type="NCBI Taxonomy" id="1076926"/>
    <lineage>
        <taxon>Bacteria</taxon>
        <taxon>Pseudomonadati</taxon>
        <taxon>Pseudomonadota</taxon>
        <taxon>Alphaproteobacteria</taxon>
        <taxon>Hyphomicrobiales</taxon>
        <taxon>Rhizobiaceae</taxon>
        <taxon>Rhizobium/Agrobacterium group</taxon>
        <taxon>Rhizobium</taxon>
    </lineage>
</organism>
<keyword evidence="4" id="KW-1185">Reference proteome</keyword>
<dbReference type="Proteomes" id="UP000295021">
    <property type="component" value="Unassembled WGS sequence"/>
</dbReference>
<protein>
    <submittedName>
        <fullName evidence="2">Uncharacterized protein</fullName>
    </submittedName>
</protein>
<evidence type="ECO:0000313" key="4">
    <source>
        <dbReference type="Proteomes" id="UP000542811"/>
    </source>
</evidence>
<proteinExistence type="predicted"/>
<dbReference type="EMBL" id="SMBI01000004">
    <property type="protein sequence ID" value="TCU26212.1"/>
    <property type="molecule type" value="Genomic_DNA"/>
</dbReference>
<evidence type="ECO:0000313" key="3">
    <source>
        <dbReference type="Proteomes" id="UP000295021"/>
    </source>
</evidence>
<accession>A0AAX2QNZ6</accession>
<dbReference type="AlphaFoldDB" id="A0AAX2QNZ6"/>
<evidence type="ECO:0000313" key="2">
    <source>
        <dbReference type="EMBL" id="TCU26212.1"/>
    </source>
</evidence>
<comment type="caution">
    <text evidence="2">The sequence shown here is derived from an EMBL/GenBank/DDBJ whole genome shotgun (WGS) entry which is preliminary data.</text>
</comment>
<gene>
    <name evidence="2" type="ORF">EV131_104362</name>
    <name evidence="1" type="ORF">FHS25_003155</name>
</gene>
<reference evidence="2 3" key="1">
    <citation type="submission" date="2019-03" db="EMBL/GenBank/DDBJ databases">
        <title>Genomic Encyclopedia of Type Strains, Phase IV (KMG-V): Genome sequencing to study the core and pangenomes of soil and plant-associated prokaryotes.</title>
        <authorList>
            <person name="Whitman W."/>
        </authorList>
    </citation>
    <scope>NUCLEOTIDE SEQUENCE [LARGE SCALE GENOMIC DNA]</scope>
    <source>
        <strain evidence="2 3">FB403</strain>
    </source>
</reference>
<dbReference type="Proteomes" id="UP000542811">
    <property type="component" value="Unassembled WGS sequence"/>
</dbReference>
<sequence>MVKIQESFDVLNLSSLCVFQGTEITALAMTGDDEGGARLPRT</sequence>
<dbReference type="RefSeq" id="WP_260683528.1">
    <property type="nucleotide sequence ID" value="NZ_JAAXQO010000006.1"/>
</dbReference>
<reference evidence="1 4" key="2">
    <citation type="submission" date="2020-08" db="EMBL/GenBank/DDBJ databases">
        <title>Genomic Encyclopedia of Type Strains, Phase III (KMG-III): the genomes of soil and plant-associated and newly described type strains.</title>
        <authorList>
            <person name="Whitman W."/>
        </authorList>
    </citation>
    <scope>NUCLEOTIDE SEQUENCE [LARGE SCALE GENOMIC DNA]</scope>
    <source>
        <strain evidence="1 4">CECT 8280</strain>
    </source>
</reference>
<evidence type="ECO:0000313" key="1">
    <source>
        <dbReference type="EMBL" id="MBB3162692.1"/>
    </source>
</evidence>
<dbReference type="EMBL" id="JACHXX010000003">
    <property type="protein sequence ID" value="MBB3162692.1"/>
    <property type="molecule type" value="Genomic_DNA"/>
</dbReference>